<sequence>MSEYRVAVISDIHVGSIFGLMPPDF</sequence>
<evidence type="ECO:0000313" key="1">
    <source>
        <dbReference type="EMBL" id="KKL63585.1"/>
    </source>
</evidence>
<name>A0A0F9G202_9ZZZZ</name>
<feature type="non-terminal residue" evidence="1">
    <location>
        <position position="25"/>
    </location>
</feature>
<protein>
    <submittedName>
        <fullName evidence="1">Uncharacterized protein</fullName>
    </submittedName>
</protein>
<organism evidence="1">
    <name type="scientific">marine sediment metagenome</name>
    <dbReference type="NCBI Taxonomy" id="412755"/>
    <lineage>
        <taxon>unclassified sequences</taxon>
        <taxon>metagenomes</taxon>
        <taxon>ecological metagenomes</taxon>
    </lineage>
</organism>
<comment type="caution">
    <text evidence="1">The sequence shown here is derived from an EMBL/GenBank/DDBJ whole genome shotgun (WGS) entry which is preliminary data.</text>
</comment>
<gene>
    <name evidence="1" type="ORF">LCGC14_2173690</name>
</gene>
<reference evidence="1" key="1">
    <citation type="journal article" date="2015" name="Nature">
        <title>Complex archaea that bridge the gap between prokaryotes and eukaryotes.</title>
        <authorList>
            <person name="Spang A."/>
            <person name="Saw J.H."/>
            <person name="Jorgensen S.L."/>
            <person name="Zaremba-Niedzwiedzka K."/>
            <person name="Martijn J."/>
            <person name="Lind A.E."/>
            <person name="van Eijk R."/>
            <person name="Schleper C."/>
            <person name="Guy L."/>
            <person name="Ettema T.J."/>
        </authorList>
    </citation>
    <scope>NUCLEOTIDE SEQUENCE</scope>
</reference>
<proteinExistence type="predicted"/>
<dbReference type="AlphaFoldDB" id="A0A0F9G202"/>
<dbReference type="EMBL" id="LAZR01028116">
    <property type="protein sequence ID" value="KKL63585.1"/>
    <property type="molecule type" value="Genomic_DNA"/>
</dbReference>
<accession>A0A0F9G202</accession>